<dbReference type="InterPro" id="IPR037066">
    <property type="entry name" value="Plug_dom_sf"/>
</dbReference>
<keyword evidence="16" id="KW-1185">Reference proteome</keyword>
<comment type="subcellular location">
    <subcellularLocation>
        <location evidence="1 10">Cell outer membrane</location>
        <topology evidence="1 10">Multi-pass membrane protein</topology>
    </subcellularLocation>
</comment>
<dbReference type="GO" id="GO:0009279">
    <property type="term" value="C:cell outer membrane"/>
    <property type="evidence" value="ECO:0007669"/>
    <property type="project" value="UniProtKB-SubCell"/>
</dbReference>
<evidence type="ECO:0000259" key="14">
    <source>
        <dbReference type="Pfam" id="PF07715"/>
    </source>
</evidence>
<dbReference type="InterPro" id="IPR036942">
    <property type="entry name" value="Beta-barrel_TonB_sf"/>
</dbReference>
<evidence type="ECO:0000256" key="8">
    <source>
        <dbReference type="ARBA" id="ARBA00023170"/>
    </source>
</evidence>
<organism evidence="15 16">
    <name type="scientific">Pedobacter psychroterrae</name>
    <dbReference type="NCBI Taxonomy" id="2530453"/>
    <lineage>
        <taxon>Bacteria</taxon>
        <taxon>Pseudomonadati</taxon>
        <taxon>Bacteroidota</taxon>
        <taxon>Sphingobacteriia</taxon>
        <taxon>Sphingobacteriales</taxon>
        <taxon>Sphingobacteriaceae</taxon>
        <taxon>Pedobacter</taxon>
    </lineage>
</organism>
<feature type="chain" id="PRO_5021013531" evidence="12">
    <location>
        <begin position="22"/>
        <end position="1022"/>
    </location>
</feature>
<evidence type="ECO:0000256" key="5">
    <source>
        <dbReference type="ARBA" id="ARBA00022729"/>
    </source>
</evidence>
<dbReference type="PROSITE" id="PS52016">
    <property type="entry name" value="TONB_DEPENDENT_REC_3"/>
    <property type="match status" value="1"/>
</dbReference>
<reference evidence="15 16" key="1">
    <citation type="submission" date="2019-02" db="EMBL/GenBank/DDBJ databases">
        <title>Pedobacter sp. RP-1-14 sp. nov., isolated from Arctic soil.</title>
        <authorList>
            <person name="Dahal R.H."/>
        </authorList>
    </citation>
    <scope>NUCLEOTIDE SEQUENCE [LARGE SCALE GENOMIC DNA]</scope>
    <source>
        <strain evidence="15 16">RP-1-14</strain>
    </source>
</reference>
<keyword evidence="8" id="KW-0675">Receptor</keyword>
<evidence type="ECO:0000256" key="2">
    <source>
        <dbReference type="ARBA" id="ARBA00022448"/>
    </source>
</evidence>
<dbReference type="NCBIfam" id="TIGR04056">
    <property type="entry name" value="OMP_RagA_SusC"/>
    <property type="match status" value="1"/>
</dbReference>
<feature type="domain" description="TonB-dependent receptor plug" evidence="14">
    <location>
        <begin position="117"/>
        <end position="250"/>
    </location>
</feature>
<dbReference type="Pfam" id="PF07715">
    <property type="entry name" value="Plug"/>
    <property type="match status" value="1"/>
</dbReference>
<keyword evidence="9 10" id="KW-0998">Cell outer membrane</keyword>
<dbReference type="InterPro" id="IPR023996">
    <property type="entry name" value="TonB-dep_OMP_SusC/RagA"/>
</dbReference>
<protein>
    <submittedName>
        <fullName evidence="15">SusC/RagA family TonB-linked outer membrane protein</fullName>
    </submittedName>
</protein>
<dbReference type="Gene3D" id="2.170.130.10">
    <property type="entry name" value="TonB-dependent receptor, plug domain"/>
    <property type="match status" value="1"/>
</dbReference>
<dbReference type="InterPro" id="IPR008969">
    <property type="entry name" value="CarboxyPept-like_regulatory"/>
</dbReference>
<keyword evidence="5 12" id="KW-0732">Signal</keyword>
<dbReference type="PANTHER" id="PTHR30069:SF29">
    <property type="entry name" value="HEMOGLOBIN AND HEMOGLOBIN-HAPTOGLOBIN-BINDING PROTEIN 1-RELATED"/>
    <property type="match status" value="1"/>
</dbReference>
<dbReference type="InterPro" id="IPR039426">
    <property type="entry name" value="TonB-dep_rcpt-like"/>
</dbReference>
<comment type="similarity">
    <text evidence="10 11">Belongs to the TonB-dependent receptor family.</text>
</comment>
<evidence type="ECO:0000256" key="9">
    <source>
        <dbReference type="ARBA" id="ARBA00023237"/>
    </source>
</evidence>
<evidence type="ECO:0000259" key="13">
    <source>
        <dbReference type="Pfam" id="PF00593"/>
    </source>
</evidence>
<feature type="signal peptide" evidence="12">
    <location>
        <begin position="1"/>
        <end position="21"/>
    </location>
</feature>
<keyword evidence="4 10" id="KW-0812">Transmembrane</keyword>
<evidence type="ECO:0000256" key="1">
    <source>
        <dbReference type="ARBA" id="ARBA00004571"/>
    </source>
</evidence>
<evidence type="ECO:0000256" key="4">
    <source>
        <dbReference type="ARBA" id="ARBA00022692"/>
    </source>
</evidence>
<dbReference type="InterPro" id="IPR000531">
    <property type="entry name" value="Beta-barrel_TonB"/>
</dbReference>
<feature type="domain" description="TonB-dependent receptor-like beta-barrel" evidence="13">
    <location>
        <begin position="420"/>
        <end position="857"/>
    </location>
</feature>
<sequence>MKRKLSLLFMGLFFLTSQVMAQQTTITGKVTSSDDGGGIPGVSVKIKGTNTATQTSSTGTYSIQASPADILVFSYIGFSVQEKPVGTAKLIDVVLSSDTKDLNEVVVTAFNIAQDRKSINYAVQTVGAKDIAESRQQNIVNALQGKIAGAVITSSGGGPGEGASIILRGGTSLDGDNQPLFVVDGVALDNSSFVESLAPGAGSGFNGILGRSLGTPNRASDINPDDIETVTVLKGPAAAALYGLKAGNGAIIITTKKGKTGSTSIVYNNLFSWDNVMRLPETQSVYKQGTGGIFAATSRDSYGSEFLPGEQIYDNLGTFFRTGTSQTHNLSVSGGSEKYTFRFSASHSEQNGVVPKTEYGKTSVRLSGSAIASEKFSVTGSANYMRSTGRRPLQGPGLFGGSGGFLVSIFNWPKNDDMKDYLSPDGTRRRLIALTTADIDNPYFTIDRNPQTDVNDRFLGTAGLEYKPFDWLKVNYTLGTDFYTERTQSVRAVGTSLPNNQNGGIGHTVNSFQSLTSNLILTAEKTFGDFSTSLIVGNAVDQTRFNTVDYLGLIFQNPDFISINNTVNRSLIQRNSIRRIIGAFASLNADWKKTVFLNITGRNDWSSTLPVKNRSFFYPSVSLGYEFTKSLALDDDSWLSYGKIRLSYADVGKDTAPYRLRSPLASNTFIGGGFRSGFFGNNPELKPETRRSYEVGLDMQFLKNRLRLDATLYRDRTVEQIIAPRVSQATGYILQYINGGVVENKGIELMLSGTPIQGRDFNWDISFNFARNFNEVLSLPFPLTILRNSDASIINVAEGASYPGKSVTSISATDYIRDPQGRIIIDANGYPTFNTLFSYGGDRAPKFTLGLNNTFRYKNAEMSFLVDIRKGGDVINGNEWELVRSGLSMQTAERGKLAVFEGVVKNADGSFSENTKQVELTQGYFENNLAGVGTAFIEDGSWIRLRTVTVNYTLDNKYTPRVFSNLNIFLTGRNLLLFTNYSGIDPEVGVSGAGVRGGGSAGLDYGGVPSRRGFDLGLKVGF</sequence>
<dbReference type="SUPFAM" id="SSF56935">
    <property type="entry name" value="Porins"/>
    <property type="match status" value="1"/>
</dbReference>
<dbReference type="Proteomes" id="UP000293347">
    <property type="component" value="Unassembled WGS sequence"/>
</dbReference>
<dbReference type="Pfam" id="PF13715">
    <property type="entry name" value="CarbopepD_reg_2"/>
    <property type="match status" value="1"/>
</dbReference>
<dbReference type="PANTHER" id="PTHR30069">
    <property type="entry name" value="TONB-DEPENDENT OUTER MEMBRANE RECEPTOR"/>
    <property type="match status" value="1"/>
</dbReference>
<keyword evidence="3 10" id="KW-1134">Transmembrane beta strand</keyword>
<dbReference type="OrthoDB" id="9768177at2"/>
<dbReference type="GO" id="GO:0044718">
    <property type="term" value="P:siderophore transmembrane transport"/>
    <property type="evidence" value="ECO:0007669"/>
    <property type="project" value="TreeGrafter"/>
</dbReference>
<dbReference type="Gene3D" id="2.40.170.20">
    <property type="entry name" value="TonB-dependent receptor, beta-barrel domain"/>
    <property type="match status" value="1"/>
</dbReference>
<dbReference type="RefSeq" id="WP_131592933.1">
    <property type="nucleotide sequence ID" value="NZ_SJSL01000001.1"/>
</dbReference>
<gene>
    <name evidence="15" type="ORF">EZ437_02525</name>
</gene>
<keyword evidence="6 11" id="KW-0798">TonB box</keyword>
<evidence type="ECO:0000256" key="10">
    <source>
        <dbReference type="PROSITE-ProRule" id="PRU01360"/>
    </source>
</evidence>
<evidence type="ECO:0000313" key="15">
    <source>
        <dbReference type="EMBL" id="TCD02880.1"/>
    </source>
</evidence>
<dbReference type="EMBL" id="SJSL01000001">
    <property type="protein sequence ID" value="TCD02880.1"/>
    <property type="molecule type" value="Genomic_DNA"/>
</dbReference>
<name>A0A4R0NPF0_9SPHI</name>
<accession>A0A4R0NPF0</accession>
<proteinExistence type="inferred from homology"/>
<evidence type="ECO:0000313" key="16">
    <source>
        <dbReference type="Proteomes" id="UP000293347"/>
    </source>
</evidence>
<evidence type="ECO:0000256" key="12">
    <source>
        <dbReference type="SAM" id="SignalP"/>
    </source>
</evidence>
<evidence type="ECO:0000256" key="11">
    <source>
        <dbReference type="RuleBase" id="RU003357"/>
    </source>
</evidence>
<keyword evidence="2 10" id="KW-0813">Transport</keyword>
<dbReference type="Gene3D" id="2.60.40.1120">
    <property type="entry name" value="Carboxypeptidase-like, regulatory domain"/>
    <property type="match status" value="1"/>
</dbReference>
<dbReference type="InterPro" id="IPR023997">
    <property type="entry name" value="TonB-dep_OMP_SusC/RagA_CS"/>
</dbReference>
<dbReference type="GO" id="GO:0015344">
    <property type="term" value="F:siderophore uptake transmembrane transporter activity"/>
    <property type="evidence" value="ECO:0007669"/>
    <property type="project" value="TreeGrafter"/>
</dbReference>
<dbReference type="InterPro" id="IPR012910">
    <property type="entry name" value="Plug_dom"/>
</dbReference>
<dbReference type="SUPFAM" id="SSF49464">
    <property type="entry name" value="Carboxypeptidase regulatory domain-like"/>
    <property type="match status" value="1"/>
</dbReference>
<evidence type="ECO:0000256" key="7">
    <source>
        <dbReference type="ARBA" id="ARBA00023136"/>
    </source>
</evidence>
<evidence type="ECO:0000256" key="6">
    <source>
        <dbReference type="ARBA" id="ARBA00023077"/>
    </source>
</evidence>
<dbReference type="AlphaFoldDB" id="A0A4R0NPF0"/>
<comment type="caution">
    <text evidence="15">The sequence shown here is derived from an EMBL/GenBank/DDBJ whole genome shotgun (WGS) entry which is preliminary data.</text>
</comment>
<keyword evidence="7 10" id="KW-0472">Membrane</keyword>
<dbReference type="NCBIfam" id="TIGR04057">
    <property type="entry name" value="SusC_RagA_signa"/>
    <property type="match status" value="1"/>
</dbReference>
<evidence type="ECO:0000256" key="3">
    <source>
        <dbReference type="ARBA" id="ARBA00022452"/>
    </source>
</evidence>
<dbReference type="Pfam" id="PF00593">
    <property type="entry name" value="TonB_dep_Rec_b-barrel"/>
    <property type="match status" value="1"/>
</dbReference>